<dbReference type="RefSeq" id="XP_032828065.1">
    <property type="nucleotide sequence ID" value="XM_032972174.1"/>
</dbReference>
<keyword evidence="2" id="KW-0472">Membrane</keyword>
<feature type="region of interest" description="Disordered" evidence="1">
    <location>
        <begin position="136"/>
        <end position="158"/>
    </location>
</feature>
<feature type="compositionally biased region" description="Gly residues" evidence="1">
    <location>
        <begin position="138"/>
        <end position="147"/>
    </location>
</feature>
<evidence type="ECO:0000256" key="2">
    <source>
        <dbReference type="SAM" id="Phobius"/>
    </source>
</evidence>
<proteinExistence type="predicted"/>
<dbReference type="PANTHER" id="PTHR13832">
    <property type="entry name" value="PROTEIN PHOSPHATASE 2C"/>
    <property type="match status" value="1"/>
</dbReference>
<feature type="domain" description="PPM-type phosphatase" evidence="3">
    <location>
        <begin position="140"/>
        <end position="506"/>
    </location>
</feature>
<feature type="transmembrane region" description="Helical" evidence="2">
    <location>
        <begin position="12"/>
        <end position="34"/>
    </location>
</feature>
<dbReference type="InterPro" id="IPR015655">
    <property type="entry name" value="PP2C"/>
</dbReference>
<name>A0AAJ7XBB3_PETMA</name>
<dbReference type="GO" id="GO:0004722">
    <property type="term" value="F:protein serine/threonine phosphatase activity"/>
    <property type="evidence" value="ECO:0007669"/>
    <property type="project" value="InterPro"/>
</dbReference>
<evidence type="ECO:0000259" key="3">
    <source>
        <dbReference type="PROSITE" id="PS51746"/>
    </source>
</evidence>
<keyword evidence="2" id="KW-1133">Transmembrane helix</keyword>
<gene>
    <name evidence="5" type="primary">LOC116952627</name>
</gene>
<dbReference type="InterPro" id="IPR036457">
    <property type="entry name" value="PPM-type-like_dom_sf"/>
</dbReference>
<dbReference type="InterPro" id="IPR001932">
    <property type="entry name" value="PPM-type_phosphatase-like_dom"/>
</dbReference>
<dbReference type="PROSITE" id="PS51746">
    <property type="entry name" value="PPM_2"/>
    <property type="match status" value="1"/>
</dbReference>
<protein>
    <submittedName>
        <fullName evidence="5">Protein phosphatase 1L-like</fullName>
    </submittedName>
</protein>
<feature type="compositionally biased region" description="Pro residues" evidence="1">
    <location>
        <begin position="206"/>
        <end position="221"/>
    </location>
</feature>
<feature type="region of interest" description="Disordered" evidence="1">
    <location>
        <begin position="203"/>
        <end position="287"/>
    </location>
</feature>
<accession>A0AAJ7XBB3</accession>
<evidence type="ECO:0000313" key="4">
    <source>
        <dbReference type="Proteomes" id="UP001318040"/>
    </source>
</evidence>
<organism evidence="4 5">
    <name type="scientific">Petromyzon marinus</name>
    <name type="common">Sea lamprey</name>
    <dbReference type="NCBI Taxonomy" id="7757"/>
    <lineage>
        <taxon>Eukaryota</taxon>
        <taxon>Metazoa</taxon>
        <taxon>Chordata</taxon>
        <taxon>Craniata</taxon>
        <taxon>Vertebrata</taxon>
        <taxon>Cyclostomata</taxon>
        <taxon>Hyperoartia</taxon>
        <taxon>Petromyzontiformes</taxon>
        <taxon>Petromyzontidae</taxon>
        <taxon>Petromyzon</taxon>
    </lineage>
</organism>
<evidence type="ECO:0000313" key="5">
    <source>
        <dbReference type="RefSeq" id="XP_032828065.1"/>
    </source>
</evidence>
<keyword evidence="2" id="KW-0812">Transmembrane</keyword>
<feature type="compositionally biased region" description="Low complexity" evidence="1">
    <location>
        <begin position="250"/>
        <end position="264"/>
    </location>
</feature>
<dbReference type="CDD" id="cd00143">
    <property type="entry name" value="PP2Cc"/>
    <property type="match status" value="1"/>
</dbReference>
<dbReference type="PANTHER" id="PTHR13832:SF827">
    <property type="entry name" value="PROTEIN PHOSPHATASE 1L"/>
    <property type="match status" value="1"/>
</dbReference>
<keyword evidence="4" id="KW-1185">Reference proteome</keyword>
<dbReference type="KEGG" id="pmrn:116952627"/>
<dbReference type="SUPFAM" id="SSF81606">
    <property type="entry name" value="PP2C-like"/>
    <property type="match status" value="1"/>
</dbReference>
<dbReference type="SMART" id="SM00332">
    <property type="entry name" value="PP2Cc"/>
    <property type="match status" value="1"/>
</dbReference>
<dbReference type="GeneID" id="116952627"/>
<dbReference type="Pfam" id="PF00481">
    <property type="entry name" value="PP2C"/>
    <property type="match status" value="1"/>
</dbReference>
<dbReference type="Proteomes" id="UP001318040">
    <property type="component" value="Chromosome 47"/>
</dbReference>
<evidence type="ECO:0000256" key="1">
    <source>
        <dbReference type="SAM" id="MobiDB-lite"/>
    </source>
</evidence>
<dbReference type="Gene3D" id="3.60.40.10">
    <property type="entry name" value="PPM-type phosphatase domain"/>
    <property type="match status" value="1"/>
</dbReference>
<dbReference type="AlphaFoldDB" id="A0AAJ7XBB3"/>
<feature type="compositionally biased region" description="Low complexity" evidence="1">
    <location>
        <begin position="222"/>
        <end position="243"/>
    </location>
</feature>
<sequence length="511" mass="51555">MGLCSLCGRAIRFILLRPASLLLACLCLAFWSYLGSPGTRVRTLVSAGSGTAGRGAARFLGGGELLPGARAGAGGAADAAAGGDISDAADDMEGPGGYMAQAGRPGMIPGGGPEFVEVAKWNSKAASAFALRGLGRRAAGGGAGGDRGPSDPKMRALEDWDNRTHPGIFGIFDSHGGEFAADFSLKRLTQGLRRRLLEERVGTAPPAAPRAPPGAPPPPPSSTSSSSLSSAPARDVAGAVAAPSKGGGTSPAAAVAAGGTSAALGGDGRGAKARAAGRPARELSPSRVRELALEEVLATETELLAHQAASQDESGTSLLLAVLGERGLTVVSVGDSQAVLCDRAGPARPLTRPHKPYLQAERRRIKRAGGYISFSERAWRVQGVLTASRSLGDPGLKASRVVIAEPDVVTRETIPDPVESATGVSASADAGGARAAGSPGLFGEPGGGFLLLGSNELWSGVSPDEACALVSERLLDPGMGARELALRAFHRRGGPDAPIAVMVVKPPLGAH</sequence>
<reference evidence="5" key="1">
    <citation type="submission" date="2025-08" db="UniProtKB">
        <authorList>
            <consortium name="RefSeq"/>
        </authorList>
    </citation>
    <scope>IDENTIFICATION</scope>
    <source>
        <tissue evidence="5">Sperm</tissue>
    </source>
</reference>
<feature type="compositionally biased region" description="Basic and acidic residues" evidence="1">
    <location>
        <begin position="148"/>
        <end position="158"/>
    </location>
</feature>